<comment type="caution">
    <text evidence="1">The sequence shown here is derived from an EMBL/GenBank/DDBJ whole genome shotgun (WGS) entry which is preliminary data.</text>
</comment>
<dbReference type="AlphaFoldDB" id="A0A2M8ZAX6"/>
<protein>
    <recommendedName>
        <fullName evidence="3">Glycosyl hydrolase family 32</fullName>
    </recommendedName>
</protein>
<dbReference type="EMBL" id="PGET01000001">
    <property type="protein sequence ID" value="PJJ30585.1"/>
    <property type="molecule type" value="Genomic_DNA"/>
</dbReference>
<dbReference type="Gene3D" id="2.115.10.20">
    <property type="entry name" value="Glycosyl hydrolase domain, family 43"/>
    <property type="match status" value="1"/>
</dbReference>
<dbReference type="SUPFAM" id="SSF75005">
    <property type="entry name" value="Arabinanase/levansucrase/invertase"/>
    <property type="match status" value="1"/>
</dbReference>
<name>A0A2M8ZAX6_9FIRM</name>
<dbReference type="RefSeq" id="WP_100306820.1">
    <property type="nucleotide sequence ID" value="NZ_PGET01000001.1"/>
</dbReference>
<sequence length="545" mass="62936">MERLYNNITLPDLWPPHNREETLDKPLRVPYLQEKPEYVDISVGRQLFIDDFLISETDLIREFGKPEIPDQPVLWPQTTMELNDGYCTCACPFNGGVFYDAQSRKFKMWYHAGWFDGSAYAESDDGFKWKRLSEISPSGNSDRILEHIPGYLRDGDAVWVDEYAKTPDEKYKMLVFYRCFSEDFKYYHLKPKHAHDDPTSVPPEEITVLYKSADGIHWTEVCKTSPSGDNTTFFYNPFRKKWIYSMRTFSELDSRVRVRSYYETDDFYKGSQWRSKDLSFWARTDIYDKPDRDLGYYTQLYNLDAVAYESVMLGIYSVFMGPPNFVCEKTGLPKINDLKLAFSRDGFHFDRPTYEDFISSSRQEGSWDYGYLHPANGICTVVGDELYFYYSAFSGDSPNFGSHKYSGGAVGVARLRRDGFAAMKAEDTEGTLTTELLKYQGEYLFVNAQCTEGWMAAEILDPDGNVIPGYSRQDCCLMKEDKTKFQIKWRDKQTLKDVAPDKVKIRFILYNAAIFAFWITDSKEGKSHGYLGAGSPGLTSGNKDD</sequence>
<evidence type="ECO:0000313" key="1">
    <source>
        <dbReference type="EMBL" id="PJJ30585.1"/>
    </source>
</evidence>
<proteinExistence type="predicted"/>
<gene>
    <name evidence="1" type="ORF">H171_4193</name>
</gene>
<dbReference type="OrthoDB" id="180690at2"/>
<dbReference type="Proteomes" id="UP000231092">
    <property type="component" value="Unassembled WGS sequence"/>
</dbReference>
<evidence type="ECO:0000313" key="2">
    <source>
        <dbReference type="Proteomes" id="UP000231092"/>
    </source>
</evidence>
<organism evidence="1 2">
    <name type="scientific">[Clostridium] celerecrescens 18A</name>
    <dbReference type="NCBI Taxonomy" id="1286362"/>
    <lineage>
        <taxon>Bacteria</taxon>
        <taxon>Bacillati</taxon>
        <taxon>Bacillota</taxon>
        <taxon>Clostridia</taxon>
        <taxon>Lachnospirales</taxon>
        <taxon>Lachnospiraceae</taxon>
        <taxon>Lacrimispora</taxon>
    </lineage>
</organism>
<accession>A0A2M8ZAX6</accession>
<evidence type="ECO:0008006" key="3">
    <source>
        <dbReference type="Google" id="ProtNLM"/>
    </source>
</evidence>
<dbReference type="InterPro" id="IPR023296">
    <property type="entry name" value="Glyco_hydro_beta-prop_sf"/>
</dbReference>
<reference evidence="1 2" key="1">
    <citation type="submission" date="2017-11" db="EMBL/GenBank/DDBJ databases">
        <title>Understudied soil microbes with underappreciated capabilities: Untangling the Clostridium saccharolyticum group.</title>
        <authorList>
            <person name="Leschine S."/>
        </authorList>
    </citation>
    <scope>NUCLEOTIDE SEQUENCE [LARGE SCALE GENOMIC DNA]</scope>
    <source>
        <strain evidence="1 2">18A</strain>
    </source>
</reference>